<protein>
    <submittedName>
        <fullName evidence="5">HrcA family transcriptional regulator</fullName>
    </submittedName>
</protein>
<evidence type="ECO:0000256" key="3">
    <source>
        <dbReference type="ARBA" id="ARBA00023016"/>
    </source>
</evidence>
<dbReference type="Gene3D" id="1.10.10.10">
    <property type="entry name" value="Winged helix-like DNA-binding domain superfamily/Winged helix DNA-binding domain"/>
    <property type="match status" value="1"/>
</dbReference>
<dbReference type="GO" id="GO:0045892">
    <property type="term" value="P:negative regulation of DNA-templated transcription"/>
    <property type="evidence" value="ECO:0007669"/>
    <property type="project" value="TreeGrafter"/>
</dbReference>
<keyword evidence="6" id="KW-1185">Reference proteome</keyword>
<sequence>MSKRKQTLLKYVVEEYLESGTPIGSQTLKTSINLSISSATIRNGFKALMDEGFLLQPHISSGRIPSFLALKDYWRNTLELGSEKILSDAQELQKLSAEIGCFVASIDIENLKLKEVENFEDKFLVLKFNKEKEVLLRYVPQLFRFLNELVGMDLEDIQSIAHQVHAKDLLQSLVSINQKTYFHGAKYLSSLMEEKRGERLFFEMIEGRIFERLSNGIYFEEILPKGYILFIQNVLIEEKKSRVLFCGTLDCDYRKTQSIWKGE</sequence>
<accession>A0A3D8IUU0</accession>
<dbReference type="OrthoDB" id="9783139at2"/>
<dbReference type="AlphaFoldDB" id="A0A3D8IUU0"/>
<evidence type="ECO:0000313" key="6">
    <source>
        <dbReference type="Proteomes" id="UP000257067"/>
    </source>
</evidence>
<proteinExistence type="predicted"/>
<dbReference type="Proteomes" id="UP000257067">
    <property type="component" value="Unassembled WGS sequence"/>
</dbReference>
<reference evidence="5 6" key="1">
    <citation type="submission" date="2018-04" db="EMBL/GenBank/DDBJ databases">
        <title>Novel Campyloabacter and Helicobacter Species and Strains.</title>
        <authorList>
            <person name="Mannion A.J."/>
            <person name="Shen Z."/>
            <person name="Fox J.G."/>
        </authorList>
    </citation>
    <scope>NUCLEOTIDE SEQUENCE [LARGE SCALE GENOMIC DNA]</scope>
    <source>
        <strain evidence="5 6">ATCC 700242</strain>
    </source>
</reference>
<comment type="caution">
    <text evidence="5">The sequence shown here is derived from an EMBL/GenBank/DDBJ whole genome shotgun (WGS) entry which is preliminary data.</text>
</comment>
<organism evidence="5 6">
    <name type="scientific">Helicobacter cholecystus</name>
    <dbReference type="NCBI Taxonomy" id="45498"/>
    <lineage>
        <taxon>Bacteria</taxon>
        <taxon>Pseudomonadati</taxon>
        <taxon>Campylobacterota</taxon>
        <taxon>Epsilonproteobacteria</taxon>
        <taxon>Campylobacterales</taxon>
        <taxon>Helicobacteraceae</taxon>
        <taxon>Helicobacter</taxon>
    </lineage>
</organism>
<dbReference type="SUPFAM" id="SSF46785">
    <property type="entry name" value="Winged helix' DNA-binding domain"/>
    <property type="match status" value="1"/>
</dbReference>
<keyword evidence="4" id="KW-0804">Transcription</keyword>
<dbReference type="PANTHER" id="PTHR34824">
    <property type="entry name" value="HEAT-INDUCIBLE TRANSCRIPTION REPRESSOR HRCA"/>
    <property type="match status" value="1"/>
</dbReference>
<evidence type="ECO:0000313" key="5">
    <source>
        <dbReference type="EMBL" id="RDU68736.1"/>
    </source>
</evidence>
<evidence type="ECO:0000256" key="4">
    <source>
        <dbReference type="ARBA" id="ARBA00023163"/>
    </source>
</evidence>
<dbReference type="RefSeq" id="WP_104724986.1">
    <property type="nucleotide sequence ID" value="NZ_FZNE01000010.1"/>
</dbReference>
<dbReference type="InterPro" id="IPR036388">
    <property type="entry name" value="WH-like_DNA-bd_sf"/>
</dbReference>
<name>A0A3D8IUU0_9HELI</name>
<dbReference type="PANTHER" id="PTHR34824:SF1">
    <property type="entry name" value="HEAT-INDUCIBLE TRANSCRIPTION REPRESSOR HRCA"/>
    <property type="match status" value="1"/>
</dbReference>
<gene>
    <name evidence="5" type="ORF">CQA62_05820</name>
</gene>
<dbReference type="InterPro" id="IPR002571">
    <property type="entry name" value="HrcA"/>
</dbReference>
<dbReference type="InterPro" id="IPR036390">
    <property type="entry name" value="WH_DNA-bd_sf"/>
</dbReference>
<keyword evidence="1" id="KW-0678">Repressor</keyword>
<keyword evidence="2" id="KW-0805">Transcription regulation</keyword>
<evidence type="ECO:0000256" key="1">
    <source>
        <dbReference type="ARBA" id="ARBA00022491"/>
    </source>
</evidence>
<keyword evidence="3" id="KW-0346">Stress response</keyword>
<dbReference type="GO" id="GO:0003677">
    <property type="term" value="F:DNA binding"/>
    <property type="evidence" value="ECO:0007669"/>
    <property type="project" value="InterPro"/>
</dbReference>
<dbReference type="EMBL" id="NXLU01000007">
    <property type="protein sequence ID" value="RDU68736.1"/>
    <property type="molecule type" value="Genomic_DNA"/>
</dbReference>
<evidence type="ECO:0000256" key="2">
    <source>
        <dbReference type="ARBA" id="ARBA00023015"/>
    </source>
</evidence>